<keyword evidence="11" id="KW-1185">Reference proteome</keyword>
<accession>A0ABW0QCV1</accession>
<dbReference type="EMBL" id="JBHSMX010000011">
    <property type="protein sequence ID" value="MFC5520539.1"/>
    <property type="molecule type" value="Genomic_DNA"/>
</dbReference>
<dbReference type="EC" id="2.4.1.15" evidence="4 9"/>
<sequence length="461" mass="51566">MSRLVVVSNRVADPRKAAAAGGLAVALGDALNATGGLWFGWSGTVVEGGAPGEGELHVQQAGNVTLATVDLSAEDHAGYYLGYSNGVLWPVFHYRLDLARFDAGFIGAYRRVNQLFARKLMTQLKPDDILWVHDYHLIPLAAELRALGATQRIGFFLHIPLPPQQVLAAIPQHEWLMRAMFDYDLLGFQSEADLQNFSRYVQAEAGAVDLGEHRFRAFHRTVQAGAFPIGIDVDEFAALTHGKEASDMYDRMKEEYSRRKLLLGVERLDYSKGLPQRLRAFEALLKKYPENIRSATLIQIASPSREDMGTYTDLLQELESLCGATNGNFGELDWMPVRFIHRNVARKRLPGLYRAARVALVTPLRDGMNLVAKEFIAAQDPADPGVLVLSRFAGAAEQLKEALLVNPYDTDGTADTMQRALQMPLQERQARHQRLLKNIREQDVHWWRQRFLDMLGNACNG</sequence>
<dbReference type="Gene3D" id="3.40.50.2000">
    <property type="entry name" value="Glycogen Phosphorylase B"/>
    <property type="match status" value="2"/>
</dbReference>
<evidence type="ECO:0000256" key="7">
    <source>
        <dbReference type="ARBA" id="ARBA00022679"/>
    </source>
</evidence>
<dbReference type="NCBIfam" id="TIGR02400">
    <property type="entry name" value="trehalose_OtsA"/>
    <property type="match status" value="1"/>
</dbReference>
<dbReference type="PANTHER" id="PTHR10788:SF106">
    <property type="entry name" value="BCDNA.GH08860"/>
    <property type="match status" value="1"/>
</dbReference>
<evidence type="ECO:0000313" key="11">
    <source>
        <dbReference type="Proteomes" id="UP001596084"/>
    </source>
</evidence>
<dbReference type="InterPro" id="IPR001830">
    <property type="entry name" value="Glyco_trans_20"/>
</dbReference>
<evidence type="ECO:0000256" key="4">
    <source>
        <dbReference type="ARBA" id="ARBA00012538"/>
    </source>
</evidence>
<proteinExistence type="inferred from homology"/>
<dbReference type="GO" id="GO:0003825">
    <property type="term" value="F:alpha,alpha-trehalose-phosphate synthase (UDP-forming) activity"/>
    <property type="evidence" value="ECO:0007669"/>
    <property type="project" value="UniProtKB-EC"/>
</dbReference>
<dbReference type="RefSeq" id="WP_068831335.1">
    <property type="nucleotide sequence ID" value="NZ_JBHSMX010000011.1"/>
</dbReference>
<evidence type="ECO:0000256" key="5">
    <source>
        <dbReference type="ARBA" id="ARBA00018539"/>
    </source>
</evidence>
<evidence type="ECO:0000256" key="2">
    <source>
        <dbReference type="ARBA" id="ARBA00008799"/>
    </source>
</evidence>
<evidence type="ECO:0000256" key="8">
    <source>
        <dbReference type="ARBA" id="ARBA00048039"/>
    </source>
</evidence>
<dbReference type="InterPro" id="IPR012766">
    <property type="entry name" value="Trehalose_OtsA"/>
</dbReference>
<dbReference type="CDD" id="cd03788">
    <property type="entry name" value="GT20_TPS"/>
    <property type="match status" value="1"/>
</dbReference>
<gene>
    <name evidence="10" type="primary">otsA</name>
    <name evidence="10" type="ORF">ACFPP7_06375</name>
</gene>
<protein>
    <recommendedName>
        <fullName evidence="5 9">Trehalose-6-phosphate synthase</fullName>
        <ecNumber evidence="4 9">2.4.1.15</ecNumber>
    </recommendedName>
    <alternativeName>
        <fullName evidence="9">Osmoregulatory trehalose synthesis protein A</fullName>
    </alternativeName>
    <alternativeName>
        <fullName evidence="9">UDP-glucose-glucosephosphate glucosyltransferase</fullName>
    </alternativeName>
</protein>
<dbReference type="PANTHER" id="PTHR10788">
    <property type="entry name" value="TREHALOSE-6-PHOSPHATE SYNTHASE"/>
    <property type="match status" value="1"/>
</dbReference>
<dbReference type="Pfam" id="PF00982">
    <property type="entry name" value="Glyco_transf_20"/>
    <property type="match status" value="1"/>
</dbReference>
<organism evidence="10 11">
    <name type="scientific">Polaromonas jejuensis</name>
    <dbReference type="NCBI Taxonomy" id="457502"/>
    <lineage>
        <taxon>Bacteria</taxon>
        <taxon>Pseudomonadati</taxon>
        <taxon>Pseudomonadota</taxon>
        <taxon>Betaproteobacteria</taxon>
        <taxon>Burkholderiales</taxon>
        <taxon>Comamonadaceae</taxon>
        <taxon>Polaromonas</taxon>
    </lineage>
</organism>
<comment type="function">
    <text evidence="9">Probably involved in the osmoprotection via the biosynthesis of trehalose. Catalyzes the transfer of glucose from UDP-alpha-D-glucose (UDP-Glc) to D-glucose 6-phosphate (Glc-6-P) to form trehalose-6-phosphate. Acts with retention of the anomeric configuration of the UDP-sugar donor.</text>
</comment>
<evidence type="ECO:0000313" key="10">
    <source>
        <dbReference type="EMBL" id="MFC5520539.1"/>
    </source>
</evidence>
<evidence type="ECO:0000256" key="3">
    <source>
        <dbReference type="ARBA" id="ARBA00011881"/>
    </source>
</evidence>
<keyword evidence="6 9" id="KW-0328">Glycosyltransferase</keyword>
<comment type="pathway">
    <text evidence="1 9">Glycan biosynthesis; trehalose biosynthesis.</text>
</comment>
<keyword evidence="7 9" id="KW-0808">Transferase</keyword>
<evidence type="ECO:0000256" key="9">
    <source>
        <dbReference type="RuleBase" id="RU362045"/>
    </source>
</evidence>
<dbReference type="Proteomes" id="UP001596084">
    <property type="component" value="Unassembled WGS sequence"/>
</dbReference>
<evidence type="ECO:0000256" key="1">
    <source>
        <dbReference type="ARBA" id="ARBA00005199"/>
    </source>
</evidence>
<name>A0ABW0QCV1_9BURK</name>
<evidence type="ECO:0000256" key="6">
    <source>
        <dbReference type="ARBA" id="ARBA00022676"/>
    </source>
</evidence>
<dbReference type="SUPFAM" id="SSF53756">
    <property type="entry name" value="UDP-Glycosyltransferase/glycogen phosphorylase"/>
    <property type="match status" value="1"/>
</dbReference>
<comment type="caution">
    <text evidence="10">The sequence shown here is derived from an EMBL/GenBank/DDBJ whole genome shotgun (WGS) entry which is preliminary data.</text>
</comment>
<reference evidence="11" key="1">
    <citation type="journal article" date="2019" name="Int. J. Syst. Evol. Microbiol.">
        <title>The Global Catalogue of Microorganisms (GCM) 10K type strain sequencing project: providing services to taxonomists for standard genome sequencing and annotation.</title>
        <authorList>
            <consortium name="The Broad Institute Genomics Platform"/>
            <consortium name="The Broad Institute Genome Sequencing Center for Infectious Disease"/>
            <person name="Wu L."/>
            <person name="Ma J."/>
        </authorList>
    </citation>
    <scope>NUCLEOTIDE SEQUENCE [LARGE SCALE GENOMIC DNA]</scope>
    <source>
        <strain evidence="11">CGMCC 4.7277</strain>
    </source>
</reference>
<comment type="similarity">
    <text evidence="2 9">Belongs to the glycosyltransferase 20 family.</text>
</comment>
<comment type="catalytic activity">
    <reaction evidence="8 9">
        <text>D-glucose 6-phosphate + UDP-alpha-D-glucose = alpha,alpha-trehalose 6-phosphate + UDP + H(+)</text>
        <dbReference type="Rhea" id="RHEA:18889"/>
        <dbReference type="ChEBI" id="CHEBI:15378"/>
        <dbReference type="ChEBI" id="CHEBI:58223"/>
        <dbReference type="ChEBI" id="CHEBI:58429"/>
        <dbReference type="ChEBI" id="CHEBI:58885"/>
        <dbReference type="ChEBI" id="CHEBI:61548"/>
        <dbReference type="EC" id="2.4.1.15"/>
    </reaction>
</comment>
<comment type="subunit">
    <text evidence="3 9">Homotetramer.</text>
</comment>